<gene>
    <name evidence="1" type="ORF">E1267_32710</name>
</gene>
<evidence type="ECO:0000313" key="2">
    <source>
        <dbReference type="Proteomes" id="UP000295157"/>
    </source>
</evidence>
<accession>A0A4R4N062</accession>
<keyword evidence="2" id="KW-1185">Reference proteome</keyword>
<proteinExistence type="predicted"/>
<name>A0A4R4N062_9ACTN</name>
<protein>
    <submittedName>
        <fullName evidence="1">Uncharacterized protein</fullName>
    </submittedName>
</protein>
<sequence length="61" mass="6741">MPGVRRRRGHLWWQGLGHGGRLHDGQGRETRIGLPQLSGLDRLFHQLGAGQMAMKSSVSVP</sequence>
<dbReference type="RefSeq" id="WP_132338290.1">
    <property type="nucleotide sequence ID" value="NZ_SMJZ01000167.1"/>
</dbReference>
<evidence type="ECO:0000313" key="1">
    <source>
        <dbReference type="EMBL" id="TDC01144.1"/>
    </source>
</evidence>
<dbReference type="Proteomes" id="UP000295157">
    <property type="component" value="Unassembled WGS sequence"/>
</dbReference>
<dbReference type="AlphaFoldDB" id="A0A4R4N062"/>
<dbReference type="EMBL" id="SMJZ01000167">
    <property type="protein sequence ID" value="TDC01144.1"/>
    <property type="molecule type" value="Genomic_DNA"/>
</dbReference>
<reference evidence="1 2" key="1">
    <citation type="submission" date="2019-02" db="EMBL/GenBank/DDBJ databases">
        <title>Draft genome sequences of novel Actinobacteria.</title>
        <authorList>
            <person name="Sahin N."/>
            <person name="Ay H."/>
            <person name="Saygin H."/>
        </authorList>
    </citation>
    <scope>NUCLEOTIDE SEQUENCE [LARGE SCALE GENOMIC DNA]</scope>
    <source>
        <strain evidence="1 2">KC201</strain>
    </source>
</reference>
<comment type="caution">
    <text evidence="1">The sequence shown here is derived from an EMBL/GenBank/DDBJ whole genome shotgun (WGS) entry which is preliminary data.</text>
</comment>
<organism evidence="1 2">
    <name type="scientific">Nonomuraea longispora</name>
    <dbReference type="NCBI Taxonomy" id="1848320"/>
    <lineage>
        <taxon>Bacteria</taxon>
        <taxon>Bacillati</taxon>
        <taxon>Actinomycetota</taxon>
        <taxon>Actinomycetes</taxon>
        <taxon>Streptosporangiales</taxon>
        <taxon>Streptosporangiaceae</taxon>
        <taxon>Nonomuraea</taxon>
    </lineage>
</organism>